<feature type="transmembrane region" description="Helical" evidence="5">
    <location>
        <begin position="205"/>
        <end position="227"/>
    </location>
</feature>
<keyword evidence="3 5" id="KW-1133">Transmembrane helix</keyword>
<evidence type="ECO:0000256" key="4">
    <source>
        <dbReference type="ARBA" id="ARBA00023136"/>
    </source>
</evidence>
<dbReference type="Pfam" id="PF04932">
    <property type="entry name" value="Wzy_C"/>
    <property type="match status" value="1"/>
</dbReference>
<feature type="transmembrane region" description="Helical" evidence="5">
    <location>
        <begin position="46"/>
        <end position="66"/>
    </location>
</feature>
<comment type="subcellular location">
    <subcellularLocation>
        <location evidence="1">Membrane</location>
        <topology evidence="1">Multi-pass membrane protein</topology>
    </subcellularLocation>
</comment>
<accession>A0A926DVD0</accession>
<name>A0A926DVD0_9FIRM</name>
<evidence type="ECO:0000256" key="1">
    <source>
        <dbReference type="ARBA" id="ARBA00004141"/>
    </source>
</evidence>
<feature type="transmembrane region" description="Helical" evidence="5">
    <location>
        <begin position="72"/>
        <end position="89"/>
    </location>
</feature>
<keyword evidence="2 5" id="KW-0812">Transmembrane</keyword>
<dbReference type="AlphaFoldDB" id="A0A926DVD0"/>
<dbReference type="GO" id="GO:0016874">
    <property type="term" value="F:ligase activity"/>
    <property type="evidence" value="ECO:0007669"/>
    <property type="project" value="UniProtKB-KW"/>
</dbReference>
<proteinExistence type="predicted"/>
<keyword evidence="4 5" id="KW-0472">Membrane</keyword>
<dbReference type="GO" id="GO:0016020">
    <property type="term" value="C:membrane"/>
    <property type="evidence" value="ECO:0007669"/>
    <property type="project" value="UniProtKB-SubCell"/>
</dbReference>
<sequence>MKQDEKVLTFCFITIFLPYPVTIAGAVLASLYVCFDKIKRNQLRHLPGVCFLVLFGGLALVIPALYQRWLSVFQGLAAISILCFGLLCRTTMTKSLLYRLMDLGCIASVPCLIYAIVQKLWIPSSLLDGRASSVFYNPNYYGTILEYCILVSFYRSMTCPSRKWWYFVVIALSCIGIYLCDCISARPAVFLGCLAMLIYLKRFRLFAIVLAASVLYAFAALIIPGVLCRLPILDHMIELRVDIWTTAVKGFLQHPLFGQGTFAYQYVWPVIPGSEANDHSHSLYLEPLLNYGIVGTTALLSYFGLQYRSLWHSMRDRQESYLTALLLGLTVSTLVHGISDVTVAWVQTGMLFLLLLSSTECLPAVKNHTARRQHKVKINSQLPHSP</sequence>
<keyword evidence="7" id="KW-0436">Ligase</keyword>
<feature type="domain" description="O-antigen ligase-related" evidence="6">
    <location>
        <begin position="189"/>
        <end position="299"/>
    </location>
</feature>
<evidence type="ECO:0000256" key="3">
    <source>
        <dbReference type="ARBA" id="ARBA00022989"/>
    </source>
</evidence>
<dbReference type="InterPro" id="IPR007016">
    <property type="entry name" value="O-antigen_ligase-rel_domated"/>
</dbReference>
<evidence type="ECO:0000313" key="8">
    <source>
        <dbReference type="Proteomes" id="UP000657006"/>
    </source>
</evidence>
<protein>
    <submittedName>
        <fullName evidence="7">O-antigen ligase family protein</fullName>
    </submittedName>
</protein>
<feature type="transmembrane region" description="Helical" evidence="5">
    <location>
        <begin position="164"/>
        <end position="184"/>
    </location>
</feature>
<dbReference type="PANTHER" id="PTHR37422:SF20">
    <property type="entry name" value="O-ANTIGEN POLYMERASE"/>
    <property type="match status" value="1"/>
</dbReference>
<feature type="transmembrane region" description="Helical" evidence="5">
    <location>
        <begin position="288"/>
        <end position="307"/>
    </location>
</feature>
<evidence type="ECO:0000259" key="6">
    <source>
        <dbReference type="Pfam" id="PF04932"/>
    </source>
</evidence>
<comment type="caution">
    <text evidence="7">The sequence shown here is derived from an EMBL/GenBank/DDBJ whole genome shotgun (WGS) entry which is preliminary data.</text>
</comment>
<feature type="transmembrane region" description="Helical" evidence="5">
    <location>
        <begin position="319"/>
        <end position="338"/>
    </location>
</feature>
<feature type="transmembrane region" description="Helical" evidence="5">
    <location>
        <begin position="12"/>
        <end position="34"/>
    </location>
</feature>
<evidence type="ECO:0000256" key="5">
    <source>
        <dbReference type="SAM" id="Phobius"/>
    </source>
</evidence>
<feature type="transmembrane region" description="Helical" evidence="5">
    <location>
        <begin position="344"/>
        <end position="365"/>
    </location>
</feature>
<dbReference type="InterPro" id="IPR051533">
    <property type="entry name" value="WaaL-like"/>
</dbReference>
<feature type="transmembrane region" description="Helical" evidence="5">
    <location>
        <begin position="96"/>
        <end position="117"/>
    </location>
</feature>
<keyword evidence="8" id="KW-1185">Reference proteome</keyword>
<evidence type="ECO:0000256" key="2">
    <source>
        <dbReference type="ARBA" id="ARBA00022692"/>
    </source>
</evidence>
<dbReference type="EMBL" id="JACRSQ010000024">
    <property type="protein sequence ID" value="MBC8544527.1"/>
    <property type="molecule type" value="Genomic_DNA"/>
</dbReference>
<evidence type="ECO:0000313" key="7">
    <source>
        <dbReference type="EMBL" id="MBC8544527.1"/>
    </source>
</evidence>
<dbReference type="Proteomes" id="UP000657006">
    <property type="component" value="Unassembled WGS sequence"/>
</dbReference>
<gene>
    <name evidence="7" type="ORF">H8730_13350</name>
</gene>
<dbReference type="RefSeq" id="WP_177716700.1">
    <property type="nucleotide sequence ID" value="NZ_JACRSQ010000024.1"/>
</dbReference>
<reference evidence="7" key="1">
    <citation type="submission" date="2020-08" db="EMBL/GenBank/DDBJ databases">
        <title>Genome public.</title>
        <authorList>
            <person name="Liu C."/>
            <person name="Sun Q."/>
        </authorList>
    </citation>
    <scope>NUCLEOTIDE SEQUENCE</scope>
    <source>
        <strain evidence="7">NSJ-32</strain>
    </source>
</reference>
<dbReference type="PANTHER" id="PTHR37422">
    <property type="entry name" value="TEICHURONIC ACID BIOSYNTHESIS PROTEIN TUAE"/>
    <property type="match status" value="1"/>
</dbReference>
<organism evidence="7 8">
    <name type="scientific">Bianquea renquensis</name>
    <dbReference type="NCBI Taxonomy" id="2763661"/>
    <lineage>
        <taxon>Bacteria</taxon>
        <taxon>Bacillati</taxon>
        <taxon>Bacillota</taxon>
        <taxon>Clostridia</taxon>
        <taxon>Eubacteriales</taxon>
        <taxon>Bianqueaceae</taxon>
        <taxon>Bianquea</taxon>
    </lineage>
</organism>